<dbReference type="EMBL" id="AKCU01000420">
    <property type="protein sequence ID" value="EKV09902.1"/>
    <property type="molecule type" value="Genomic_DNA"/>
</dbReference>
<gene>
    <name evidence="2" type="ORF">PDIP_62340</name>
</gene>
<evidence type="ECO:0000256" key="1">
    <source>
        <dbReference type="SAM" id="Phobius"/>
    </source>
</evidence>
<dbReference type="HOGENOM" id="CLU_2574593_0_0_1"/>
<reference evidence="3" key="1">
    <citation type="journal article" date="2012" name="BMC Genomics">
        <title>Genome sequence of the necrotrophic fungus Penicillium digitatum, the main postharvest pathogen of citrus.</title>
        <authorList>
            <person name="Marcet-Houben M."/>
            <person name="Ballester A.-R."/>
            <person name="de la Fuente B."/>
            <person name="Harries E."/>
            <person name="Marcos J.F."/>
            <person name="Gonzalez-Candelas L."/>
            <person name="Gabaldon T."/>
        </authorList>
    </citation>
    <scope>NUCLEOTIDE SEQUENCE [LARGE SCALE GENOMIC DNA]</scope>
    <source>
        <strain evidence="3">Pd1 / CECT 20795</strain>
    </source>
</reference>
<dbReference type="OrthoDB" id="103819at2759"/>
<protein>
    <submittedName>
        <fullName evidence="2">Uncharacterized protein</fullName>
    </submittedName>
</protein>
<sequence length="81" mass="9388">MKLRRDPVCQTRYFRIGLFQTYLNSKIEAGGLSLLRNKIPTRKSIIYTICYSAIAYWFIVTIVNLQEDADLALELGKNTKE</sequence>
<name>K9FNK8_PEND1</name>
<feature type="transmembrane region" description="Helical" evidence="1">
    <location>
        <begin position="45"/>
        <end position="65"/>
    </location>
</feature>
<proteinExistence type="predicted"/>
<dbReference type="VEuPathDB" id="FungiDB:PDIP_62340"/>
<dbReference type="KEGG" id="pdp:PDIP_62340"/>
<evidence type="ECO:0000313" key="2">
    <source>
        <dbReference type="EMBL" id="EKV09902.1"/>
    </source>
</evidence>
<evidence type="ECO:0000313" key="3">
    <source>
        <dbReference type="Proteomes" id="UP000009886"/>
    </source>
</evidence>
<comment type="caution">
    <text evidence="2">The sequence shown here is derived from an EMBL/GenBank/DDBJ whole genome shotgun (WGS) entry which is preliminary data.</text>
</comment>
<keyword evidence="1" id="KW-1133">Transmembrane helix</keyword>
<keyword evidence="1" id="KW-0812">Transmembrane</keyword>
<dbReference type="AlphaFoldDB" id="K9FNK8"/>
<keyword evidence="1" id="KW-0472">Membrane</keyword>
<organism evidence="2 3">
    <name type="scientific">Penicillium digitatum (strain Pd1 / CECT 20795)</name>
    <name type="common">Green mold</name>
    <dbReference type="NCBI Taxonomy" id="1170230"/>
    <lineage>
        <taxon>Eukaryota</taxon>
        <taxon>Fungi</taxon>
        <taxon>Dikarya</taxon>
        <taxon>Ascomycota</taxon>
        <taxon>Pezizomycotina</taxon>
        <taxon>Eurotiomycetes</taxon>
        <taxon>Eurotiomycetidae</taxon>
        <taxon>Eurotiales</taxon>
        <taxon>Aspergillaceae</taxon>
        <taxon>Penicillium</taxon>
    </lineage>
</organism>
<accession>K9FNK8</accession>
<dbReference type="Proteomes" id="UP000009886">
    <property type="component" value="Unassembled WGS sequence"/>
</dbReference>